<keyword evidence="3" id="KW-1185">Reference proteome</keyword>
<evidence type="ECO:0000313" key="2">
    <source>
        <dbReference type="EMBL" id="AUC22579.1"/>
    </source>
</evidence>
<proteinExistence type="predicted"/>
<feature type="transmembrane region" description="Helical" evidence="1">
    <location>
        <begin position="5"/>
        <end position="24"/>
    </location>
</feature>
<feature type="transmembrane region" description="Helical" evidence="1">
    <location>
        <begin position="36"/>
        <end position="55"/>
    </location>
</feature>
<organism evidence="2 3">
    <name type="scientific">Polaribacter sejongensis</name>
    <dbReference type="NCBI Taxonomy" id="985043"/>
    <lineage>
        <taxon>Bacteria</taxon>
        <taxon>Pseudomonadati</taxon>
        <taxon>Bacteroidota</taxon>
        <taxon>Flavobacteriia</taxon>
        <taxon>Flavobacteriales</taxon>
        <taxon>Flavobacteriaceae</taxon>
    </lineage>
</organism>
<gene>
    <name evidence="2" type="ORF">BTO15_10975</name>
</gene>
<evidence type="ECO:0000256" key="1">
    <source>
        <dbReference type="SAM" id="Phobius"/>
    </source>
</evidence>
<dbReference type="EMBL" id="CP019336">
    <property type="protein sequence ID" value="AUC22579.1"/>
    <property type="molecule type" value="Genomic_DNA"/>
</dbReference>
<reference evidence="2 3" key="1">
    <citation type="submission" date="2017-02" db="EMBL/GenBank/DDBJ databases">
        <title>Trade-off between light-utilization and light-protection in marine flavobacteria.</title>
        <authorList>
            <person name="Kumagai Y."/>
            <person name="Yoshizawa S."/>
            <person name="Kogure K."/>
            <person name="Iwasaki W."/>
        </authorList>
    </citation>
    <scope>NUCLEOTIDE SEQUENCE [LARGE SCALE GENOMIC DNA]</scope>
    <source>
        <strain evidence="2 3">KCTC 23670</strain>
    </source>
</reference>
<protein>
    <submittedName>
        <fullName evidence="2">Uncharacterized protein</fullName>
    </submittedName>
</protein>
<evidence type="ECO:0000313" key="3">
    <source>
        <dbReference type="Proteomes" id="UP000232721"/>
    </source>
</evidence>
<sequence length="67" mass="7755">MKKIIFYISSVISIILLISIFNILNNDFDRLTEYGFGYLIGKIILLLIFVTLTLLTKSAVWKKKESK</sequence>
<keyword evidence="1" id="KW-0812">Transmembrane</keyword>
<dbReference type="RefSeq" id="WP_208888823.1">
    <property type="nucleotide sequence ID" value="NZ_CP019336.1"/>
</dbReference>
<accession>A0ABN5F7A1</accession>
<keyword evidence="1" id="KW-1133">Transmembrane helix</keyword>
<dbReference type="Proteomes" id="UP000232721">
    <property type="component" value="Chromosome"/>
</dbReference>
<name>A0ABN5F7A1_9FLAO</name>
<keyword evidence="1" id="KW-0472">Membrane</keyword>